<gene>
    <name evidence="2" type="ORF">BJX67DRAFT_374752</name>
</gene>
<dbReference type="PANTHER" id="PTHR41677">
    <property type="entry name" value="YALI0B19030P"/>
    <property type="match status" value="1"/>
</dbReference>
<comment type="caution">
    <text evidence="2">The sequence shown here is derived from an EMBL/GenBank/DDBJ whole genome shotgun (WGS) entry which is preliminary data.</text>
</comment>
<feature type="region of interest" description="Disordered" evidence="1">
    <location>
        <begin position="1"/>
        <end position="27"/>
    </location>
</feature>
<keyword evidence="3" id="KW-1185">Reference proteome</keyword>
<evidence type="ECO:0000313" key="3">
    <source>
        <dbReference type="Proteomes" id="UP001610432"/>
    </source>
</evidence>
<dbReference type="GeneID" id="98146664"/>
<name>A0ABR4LFE3_9EURO</name>
<feature type="compositionally biased region" description="Polar residues" evidence="1">
    <location>
        <begin position="17"/>
        <end position="27"/>
    </location>
</feature>
<proteinExistence type="predicted"/>
<dbReference type="EMBL" id="JBFXLQ010000055">
    <property type="protein sequence ID" value="KAL2863190.1"/>
    <property type="molecule type" value="Genomic_DNA"/>
</dbReference>
<organism evidence="2 3">
    <name type="scientific">Aspergillus lucknowensis</name>
    <dbReference type="NCBI Taxonomy" id="176173"/>
    <lineage>
        <taxon>Eukaryota</taxon>
        <taxon>Fungi</taxon>
        <taxon>Dikarya</taxon>
        <taxon>Ascomycota</taxon>
        <taxon>Pezizomycotina</taxon>
        <taxon>Eurotiomycetes</taxon>
        <taxon>Eurotiomycetidae</taxon>
        <taxon>Eurotiales</taxon>
        <taxon>Aspergillaceae</taxon>
        <taxon>Aspergillus</taxon>
        <taxon>Aspergillus subgen. Nidulantes</taxon>
    </lineage>
</organism>
<evidence type="ECO:0008006" key="4">
    <source>
        <dbReference type="Google" id="ProtNLM"/>
    </source>
</evidence>
<evidence type="ECO:0000313" key="2">
    <source>
        <dbReference type="EMBL" id="KAL2863190.1"/>
    </source>
</evidence>
<protein>
    <recommendedName>
        <fullName evidence="4">Fe2OG dioxygenase domain-containing protein</fullName>
    </recommendedName>
</protein>
<dbReference type="PANTHER" id="PTHR41677:SF1">
    <property type="entry name" value="FE2OG DIOXYGENASE DOMAIN-CONTAINING PROTEIN"/>
    <property type="match status" value="1"/>
</dbReference>
<evidence type="ECO:0000256" key="1">
    <source>
        <dbReference type="SAM" id="MobiDB-lite"/>
    </source>
</evidence>
<dbReference type="RefSeq" id="XP_070882169.1">
    <property type="nucleotide sequence ID" value="XM_071031592.1"/>
</dbReference>
<dbReference type="Proteomes" id="UP001610432">
    <property type="component" value="Unassembled WGS sequence"/>
</dbReference>
<sequence length="365" mass="40903">MSPPIAIDHPEVRGSSGKPSQHAPPTQFDQATHLAFSPPSSVLKMEDLCLEPTALSSVATTEPFPLLSHEAVLRHRQELFSRDVLDNCLHHTRPGSVQVRGMAPRYAPFIHQFWHSPEVLKIISDIAGVELVPVMDYEVSHTNVQLGPDGLEGVRNTPVEPPVATEEAILDFEKDKSKKQEVTDQTTPIIEWHRDSHPFVCVVMLSDARHMTGGETELMKGDGTTLKVKAPQMGCAVLLQGRYITHTAAPVTNMPERVTIVTSFRPKDPTLLDETTNANVRNKSHLSELYYQWTTYRLDVLAERARIAADALRKRYEENVKNSDPEGKSGLCRVETVSVAETRKWADEQITYIQQTLYEMRPLGE</sequence>
<reference evidence="2 3" key="1">
    <citation type="submission" date="2024-07" db="EMBL/GenBank/DDBJ databases">
        <title>Section-level genome sequencing and comparative genomics of Aspergillus sections Usti and Cavernicolus.</title>
        <authorList>
            <consortium name="Lawrence Berkeley National Laboratory"/>
            <person name="Nybo J.L."/>
            <person name="Vesth T.C."/>
            <person name="Theobald S."/>
            <person name="Frisvad J.C."/>
            <person name="Larsen T.O."/>
            <person name="Kjaerboelling I."/>
            <person name="Rothschild-Mancinelli K."/>
            <person name="Lyhne E.K."/>
            <person name="Kogle M.E."/>
            <person name="Barry K."/>
            <person name="Clum A."/>
            <person name="Na H."/>
            <person name="Ledsgaard L."/>
            <person name="Lin J."/>
            <person name="Lipzen A."/>
            <person name="Kuo A."/>
            <person name="Riley R."/>
            <person name="Mondo S."/>
            <person name="Labutti K."/>
            <person name="Haridas S."/>
            <person name="Pangalinan J."/>
            <person name="Salamov A.A."/>
            <person name="Simmons B.A."/>
            <person name="Magnuson J.K."/>
            <person name="Chen J."/>
            <person name="Drula E."/>
            <person name="Henrissat B."/>
            <person name="Wiebenga A."/>
            <person name="Lubbers R.J."/>
            <person name="Gomes A.C."/>
            <person name="Macurrencykelacurrency M.R."/>
            <person name="Stajich J."/>
            <person name="Grigoriev I.V."/>
            <person name="Mortensen U.H."/>
            <person name="De Vries R.P."/>
            <person name="Baker S.E."/>
            <person name="Andersen M.R."/>
        </authorList>
    </citation>
    <scope>NUCLEOTIDE SEQUENCE [LARGE SCALE GENOMIC DNA]</scope>
    <source>
        <strain evidence="2 3">CBS 449.75</strain>
    </source>
</reference>
<accession>A0ABR4LFE3</accession>